<feature type="transmembrane region" description="Helical" evidence="1">
    <location>
        <begin position="174"/>
        <end position="191"/>
    </location>
</feature>
<dbReference type="HOGENOM" id="CLU_1250133_0_0_9"/>
<accession>B0K839</accession>
<keyword evidence="1" id="KW-1133">Transmembrane helix</keyword>
<organism evidence="2 3">
    <name type="scientific">Thermoanaerobacter pseudethanolicus (strain ATCC 33223 / 39E)</name>
    <name type="common">Clostridium thermohydrosulfuricum</name>
    <dbReference type="NCBI Taxonomy" id="340099"/>
    <lineage>
        <taxon>Bacteria</taxon>
        <taxon>Bacillati</taxon>
        <taxon>Bacillota</taxon>
        <taxon>Clostridia</taxon>
        <taxon>Thermoanaerobacterales</taxon>
        <taxon>Thermoanaerobacteraceae</taxon>
        <taxon>Thermoanaerobacter</taxon>
    </lineage>
</organism>
<keyword evidence="3" id="KW-1185">Reference proteome</keyword>
<dbReference type="RefSeq" id="WP_009052188.1">
    <property type="nucleotide sequence ID" value="NC_010321.1"/>
</dbReference>
<sequence>MKDLCTLFNPFHPFEPKYTYFSTRRRKLYVFTLFLLFGIEIAIFILGVIILGGILHSVLSNKIMITIVVFLLILLFVAIHRLENFSNYLKEQDKREIRKNLKRKIKKIKTGKLKNNDVIHFLIMLREENKIVKETLENSKEPTLTMNLVNTSLGGIVGYYLADIKSYEEARISPLIFLLIIFAILYSYFILDINKASRLYLIELYNYQISYANRLIKRYWK</sequence>
<keyword evidence="1" id="KW-0472">Membrane</keyword>
<feature type="transmembrane region" description="Helical" evidence="1">
    <location>
        <begin position="63"/>
        <end position="82"/>
    </location>
</feature>
<feature type="transmembrane region" description="Helical" evidence="1">
    <location>
        <begin position="144"/>
        <end position="162"/>
    </location>
</feature>
<protein>
    <submittedName>
        <fullName evidence="2">Uncharacterized protein</fullName>
    </submittedName>
</protein>
<proteinExistence type="predicted"/>
<gene>
    <name evidence="2" type="ordered locus">Teth39_2238</name>
</gene>
<dbReference type="Proteomes" id="UP000002156">
    <property type="component" value="Chromosome"/>
</dbReference>
<dbReference type="AlphaFoldDB" id="B0K839"/>
<reference evidence="3" key="1">
    <citation type="submission" date="2008-01" db="EMBL/GenBank/DDBJ databases">
        <title>Complete sequence of Thermoanaerobacter pseudethanolicus 39E.</title>
        <authorList>
            <person name="Copeland A."/>
            <person name="Lucas S."/>
            <person name="Lapidus A."/>
            <person name="Barry K."/>
            <person name="Glavina del Rio T."/>
            <person name="Dalin E."/>
            <person name="Tice H."/>
            <person name="Pitluck S."/>
            <person name="Bruce D."/>
            <person name="Goodwin L."/>
            <person name="Saunders E."/>
            <person name="Brettin T."/>
            <person name="Detter J.C."/>
            <person name="Han C."/>
            <person name="Schmutz J."/>
            <person name="Larimer F."/>
            <person name="Land M."/>
            <person name="Hauser L."/>
            <person name="Kyrpides N."/>
            <person name="Lykidis A."/>
            <person name="Hemme C."/>
            <person name="Fields M.W."/>
            <person name="He Z."/>
            <person name="Zhou J."/>
            <person name="Richardson P."/>
        </authorList>
    </citation>
    <scope>NUCLEOTIDE SEQUENCE [LARGE SCALE GENOMIC DNA]</scope>
    <source>
        <strain evidence="3">ATCC 33223 / DSM 2355 / 39E</strain>
    </source>
</reference>
<feature type="transmembrane region" description="Helical" evidence="1">
    <location>
        <begin position="28"/>
        <end position="51"/>
    </location>
</feature>
<dbReference type="EMBL" id="CP000924">
    <property type="protein sequence ID" value="ABY95859.1"/>
    <property type="molecule type" value="Genomic_DNA"/>
</dbReference>
<dbReference type="KEGG" id="tpd:Teth39_2238"/>
<evidence type="ECO:0000313" key="3">
    <source>
        <dbReference type="Proteomes" id="UP000002156"/>
    </source>
</evidence>
<keyword evidence="1" id="KW-0812">Transmembrane</keyword>
<evidence type="ECO:0000313" key="2">
    <source>
        <dbReference type="EMBL" id="ABY95859.1"/>
    </source>
</evidence>
<name>B0K839_THEP3</name>
<evidence type="ECO:0000256" key="1">
    <source>
        <dbReference type="SAM" id="Phobius"/>
    </source>
</evidence>